<feature type="region of interest" description="Disordered" evidence="1">
    <location>
        <begin position="1"/>
        <end position="26"/>
    </location>
</feature>
<gene>
    <name evidence="2" type="ORF">PanWU01x14_371640</name>
</gene>
<feature type="compositionally biased region" description="Basic and acidic residues" evidence="1">
    <location>
        <begin position="118"/>
        <end position="135"/>
    </location>
</feature>
<protein>
    <submittedName>
        <fullName evidence="2">Uncharacterized protein</fullName>
    </submittedName>
</protein>
<feature type="compositionally biased region" description="Polar residues" evidence="1">
    <location>
        <begin position="1"/>
        <end position="13"/>
    </location>
</feature>
<keyword evidence="3" id="KW-1185">Reference proteome</keyword>
<feature type="region of interest" description="Disordered" evidence="1">
    <location>
        <begin position="108"/>
        <end position="142"/>
    </location>
</feature>
<sequence>MQSKTQSNGQIENNNHKLEMPKNGNFQSGQNRVEIYTLMILATIRIQRDRFEAEWWPESSPVTKKPKWVKTASMAFFGDTGGGSKWRGAAELRGSLAKAHRLVGVADGGRRRSCGGAAERDPREEREREFPGERERRRKGIG</sequence>
<dbReference type="Proteomes" id="UP000237105">
    <property type="component" value="Unassembled WGS sequence"/>
</dbReference>
<dbReference type="EMBL" id="JXTB01001306">
    <property type="protein sequence ID" value="PON31200.1"/>
    <property type="molecule type" value="Genomic_DNA"/>
</dbReference>
<evidence type="ECO:0000256" key="1">
    <source>
        <dbReference type="SAM" id="MobiDB-lite"/>
    </source>
</evidence>
<reference evidence="3" key="1">
    <citation type="submission" date="2016-06" db="EMBL/GenBank/DDBJ databases">
        <title>Parallel loss of symbiosis genes in relatives of nitrogen-fixing non-legume Parasponia.</title>
        <authorList>
            <person name="Van Velzen R."/>
            <person name="Holmer R."/>
            <person name="Bu F."/>
            <person name="Rutten L."/>
            <person name="Van Zeijl A."/>
            <person name="Liu W."/>
            <person name="Santuari L."/>
            <person name="Cao Q."/>
            <person name="Sharma T."/>
            <person name="Shen D."/>
            <person name="Roswanjaya Y."/>
            <person name="Wardhani T."/>
            <person name="Kalhor M.S."/>
            <person name="Jansen J."/>
            <person name="Van den Hoogen J."/>
            <person name="Gungor B."/>
            <person name="Hartog M."/>
            <person name="Hontelez J."/>
            <person name="Verver J."/>
            <person name="Yang W.-C."/>
            <person name="Schijlen E."/>
            <person name="Repin R."/>
            <person name="Schilthuizen M."/>
            <person name="Schranz E."/>
            <person name="Heidstra R."/>
            <person name="Miyata K."/>
            <person name="Fedorova E."/>
            <person name="Kohlen W."/>
            <person name="Bisseling T."/>
            <person name="Smit S."/>
            <person name="Geurts R."/>
        </authorList>
    </citation>
    <scope>NUCLEOTIDE SEQUENCE [LARGE SCALE GENOMIC DNA]</scope>
    <source>
        <strain evidence="3">cv. WU1-14</strain>
    </source>
</reference>
<comment type="caution">
    <text evidence="2">The sequence shown here is derived from an EMBL/GenBank/DDBJ whole genome shotgun (WGS) entry which is preliminary data.</text>
</comment>
<evidence type="ECO:0000313" key="3">
    <source>
        <dbReference type="Proteomes" id="UP000237105"/>
    </source>
</evidence>
<dbReference type="AlphaFoldDB" id="A0A2P5A3S2"/>
<accession>A0A2P5A3S2</accession>
<name>A0A2P5A3S2_PARAD</name>
<proteinExistence type="predicted"/>
<organism evidence="2 3">
    <name type="scientific">Parasponia andersonii</name>
    <name type="common">Sponia andersonii</name>
    <dbReference type="NCBI Taxonomy" id="3476"/>
    <lineage>
        <taxon>Eukaryota</taxon>
        <taxon>Viridiplantae</taxon>
        <taxon>Streptophyta</taxon>
        <taxon>Embryophyta</taxon>
        <taxon>Tracheophyta</taxon>
        <taxon>Spermatophyta</taxon>
        <taxon>Magnoliopsida</taxon>
        <taxon>eudicotyledons</taxon>
        <taxon>Gunneridae</taxon>
        <taxon>Pentapetalae</taxon>
        <taxon>rosids</taxon>
        <taxon>fabids</taxon>
        <taxon>Rosales</taxon>
        <taxon>Cannabaceae</taxon>
        <taxon>Parasponia</taxon>
    </lineage>
</organism>
<evidence type="ECO:0000313" key="2">
    <source>
        <dbReference type="EMBL" id="PON31200.1"/>
    </source>
</evidence>